<organism evidence="12 13">
    <name type="scientific">Lederbergia ruris</name>
    <dbReference type="NCBI Taxonomy" id="217495"/>
    <lineage>
        <taxon>Bacteria</taxon>
        <taxon>Bacillati</taxon>
        <taxon>Bacillota</taxon>
        <taxon>Bacilli</taxon>
        <taxon>Bacillales</taxon>
        <taxon>Bacillaceae</taxon>
        <taxon>Lederbergia</taxon>
    </lineage>
</organism>
<keyword evidence="8" id="KW-0175">Coiled coil</keyword>
<dbReference type="Pfam" id="PF05504">
    <property type="entry name" value="Spore_GerAC"/>
    <property type="match status" value="1"/>
</dbReference>
<evidence type="ECO:0000256" key="6">
    <source>
        <dbReference type="ARBA" id="ARBA00023139"/>
    </source>
</evidence>
<feature type="region of interest" description="Disordered" evidence="9">
    <location>
        <begin position="52"/>
        <end position="76"/>
    </location>
</feature>
<reference evidence="12 13" key="1">
    <citation type="submission" date="2021-03" db="EMBL/GenBank/DDBJ databases">
        <title>Antimicrobial resistance genes in bacteria isolated from Japanese honey, and their potential for conferring macrolide and lincosamide resistance in the American foulbrood pathogen Paenibacillus larvae.</title>
        <authorList>
            <person name="Okamoto M."/>
            <person name="Kumagai M."/>
            <person name="Kanamori H."/>
            <person name="Takamatsu D."/>
        </authorList>
    </citation>
    <scope>NUCLEOTIDE SEQUENCE [LARGE SCALE GENOMIC DNA]</scope>
    <source>
        <strain evidence="12 13">J8TS2</strain>
    </source>
</reference>
<feature type="domain" description="Spore germination GerAC-like C-terminal" evidence="10">
    <location>
        <begin position="205"/>
        <end position="372"/>
    </location>
</feature>
<dbReference type="RefSeq" id="WP_212966354.1">
    <property type="nucleotide sequence ID" value="NZ_BORB01000017.1"/>
</dbReference>
<keyword evidence="7" id="KW-0449">Lipoprotein</keyword>
<evidence type="ECO:0000256" key="7">
    <source>
        <dbReference type="ARBA" id="ARBA00023288"/>
    </source>
</evidence>
<comment type="similarity">
    <text evidence="2">Belongs to the GerABKC lipoprotein family.</text>
</comment>
<evidence type="ECO:0000256" key="2">
    <source>
        <dbReference type="ARBA" id="ARBA00007886"/>
    </source>
</evidence>
<keyword evidence="6" id="KW-0564">Palmitate</keyword>
<proteinExistence type="inferred from homology"/>
<comment type="subcellular location">
    <subcellularLocation>
        <location evidence="1">Membrane</location>
        <topology evidence="1">Lipid-anchor</topology>
    </subcellularLocation>
</comment>
<keyword evidence="4" id="KW-0732">Signal</keyword>
<keyword evidence="5" id="KW-0472">Membrane</keyword>
<feature type="coiled-coil region" evidence="8">
    <location>
        <begin position="299"/>
        <end position="330"/>
    </location>
</feature>
<gene>
    <name evidence="12" type="ORF">J8TS2_22760</name>
</gene>
<dbReference type="InterPro" id="IPR008844">
    <property type="entry name" value="Spore_GerAC-like"/>
</dbReference>
<feature type="domain" description="Spore germination protein N-terminal" evidence="11">
    <location>
        <begin position="22"/>
        <end position="194"/>
    </location>
</feature>
<accession>A0ABQ4KJ27</accession>
<name>A0ABQ4KJ27_9BACI</name>
<dbReference type="PANTHER" id="PTHR35789">
    <property type="entry name" value="SPORE GERMINATION PROTEIN B3"/>
    <property type="match status" value="1"/>
</dbReference>
<evidence type="ECO:0000256" key="4">
    <source>
        <dbReference type="ARBA" id="ARBA00022729"/>
    </source>
</evidence>
<evidence type="ECO:0000259" key="11">
    <source>
        <dbReference type="Pfam" id="PF25198"/>
    </source>
</evidence>
<dbReference type="InterPro" id="IPR046953">
    <property type="entry name" value="Spore_GerAC-like_C"/>
</dbReference>
<feature type="compositionally biased region" description="Polar residues" evidence="9">
    <location>
        <begin position="61"/>
        <end position="76"/>
    </location>
</feature>
<sequence length="375" mass="42153">MNDRLPFFWAAILAIILAGCWDQRLLKEHSLVLSIGYDQTNDEKILKTVTFPKNKRGGGQENTSLNESKTLSTTGDTVKDAENRMDQSIPEKFDRSKAKVIFFGEQLASHGIFSILDSIYRDLRGPLNAKMAIFDGKAQDALSIKEGESMLISDLYAELLDTANEAGITKNENVQTACPIILTEGKDLVLPYVGLNQGENTAKVKGLALFHGDQLTGHLNIEETSMFLILSNQNPNGLTLNLKVRNDQKKHEKNFVNIAIRDIKRKVKMNVKNGHIGAKVNVKLEVEIDEYPLDHLKNEKKVKALSNNIENQLNKLAKKTLAKMQEANNDSLGLGEKVKAYHHSTWKKIDWNKEYPEVPIETTFHVDIIRHGIIN</sequence>
<keyword evidence="3" id="KW-0309">Germination</keyword>
<evidence type="ECO:0000256" key="8">
    <source>
        <dbReference type="SAM" id="Coils"/>
    </source>
</evidence>
<evidence type="ECO:0000313" key="12">
    <source>
        <dbReference type="EMBL" id="GIN57957.1"/>
    </source>
</evidence>
<evidence type="ECO:0000256" key="3">
    <source>
        <dbReference type="ARBA" id="ARBA00022544"/>
    </source>
</evidence>
<dbReference type="InterPro" id="IPR038501">
    <property type="entry name" value="Spore_GerAC_C_sf"/>
</dbReference>
<comment type="caution">
    <text evidence="12">The sequence shown here is derived from an EMBL/GenBank/DDBJ whole genome shotgun (WGS) entry which is preliminary data.</text>
</comment>
<dbReference type="PANTHER" id="PTHR35789:SF1">
    <property type="entry name" value="SPORE GERMINATION PROTEIN B3"/>
    <property type="match status" value="1"/>
</dbReference>
<dbReference type="Proteomes" id="UP000679950">
    <property type="component" value="Unassembled WGS sequence"/>
</dbReference>
<dbReference type="Pfam" id="PF25198">
    <property type="entry name" value="Spore_GerAC_N"/>
    <property type="match status" value="1"/>
</dbReference>
<dbReference type="PROSITE" id="PS51257">
    <property type="entry name" value="PROKAR_LIPOPROTEIN"/>
    <property type="match status" value="1"/>
</dbReference>
<dbReference type="NCBIfam" id="TIGR02887">
    <property type="entry name" value="spore_ger_x_C"/>
    <property type="match status" value="1"/>
</dbReference>
<evidence type="ECO:0000256" key="1">
    <source>
        <dbReference type="ARBA" id="ARBA00004635"/>
    </source>
</evidence>
<dbReference type="Gene3D" id="3.30.300.210">
    <property type="entry name" value="Nutrient germinant receptor protein C, domain 3"/>
    <property type="match status" value="1"/>
</dbReference>
<evidence type="ECO:0000313" key="13">
    <source>
        <dbReference type="Proteomes" id="UP000679950"/>
    </source>
</evidence>
<evidence type="ECO:0000259" key="10">
    <source>
        <dbReference type="Pfam" id="PF05504"/>
    </source>
</evidence>
<evidence type="ECO:0000256" key="5">
    <source>
        <dbReference type="ARBA" id="ARBA00023136"/>
    </source>
</evidence>
<dbReference type="InterPro" id="IPR057336">
    <property type="entry name" value="GerAC_N"/>
</dbReference>
<protein>
    <submittedName>
        <fullName evidence="12">Germination protein KC</fullName>
    </submittedName>
</protein>
<evidence type="ECO:0000256" key="9">
    <source>
        <dbReference type="SAM" id="MobiDB-lite"/>
    </source>
</evidence>
<dbReference type="EMBL" id="BORB01000017">
    <property type="protein sequence ID" value="GIN57957.1"/>
    <property type="molecule type" value="Genomic_DNA"/>
</dbReference>
<keyword evidence="13" id="KW-1185">Reference proteome</keyword>